<dbReference type="InterPro" id="IPR035905">
    <property type="entry name" value="Barstar-like_sf"/>
</dbReference>
<sequence length="383" mass="40727">MAAGGAGGFAEQRRWERPFPVRYLVVGEDEDDGRELLLGRCAAVEGLFTDPPPPPREVLVMRGCAPGPAAGWVGAASIAGRTASGVEAWWSLVDAEVLSIAPSFEGAALVDVAIGAGVRSDDWHRNADGPFVRFELTTGRGPVRAAGRAVPGLATDRPTAGPLPLRLVGCEPAEPMRAALRKRRGRRPGYTELWSLDDTGRVMDRRAIGFDAEWTRPSVLGGALVDVLLTVDADGLPGSAARPAWLSWRAGPPQRPGGWRALDAAGRHAWLMLALHRERPAGPDRSGGEYHLPGAGVRDVRGLHCAIGEALLGPGGYYGWGWDALSDCLGGGFGVVPPFTLHWHDFAATERELAAERDPATGLGYPEELARMLERSGVTVVRA</sequence>
<dbReference type="EMBL" id="JBHYPX010000079">
    <property type="protein sequence ID" value="MFE1356200.1"/>
    <property type="molecule type" value="Genomic_DNA"/>
</dbReference>
<dbReference type="Proteomes" id="UP001599542">
    <property type="component" value="Unassembled WGS sequence"/>
</dbReference>
<feature type="domain" description="Barstar (barnase inhibitor)" evidence="2">
    <location>
        <begin position="291"/>
        <end position="358"/>
    </location>
</feature>
<name>A0ABW6GTU7_9ACTN</name>
<protein>
    <submittedName>
        <fullName evidence="3">Barstar family protein</fullName>
    </submittedName>
</protein>
<evidence type="ECO:0000256" key="1">
    <source>
        <dbReference type="ARBA" id="ARBA00006845"/>
    </source>
</evidence>
<reference evidence="3 4" key="1">
    <citation type="submission" date="2024-09" db="EMBL/GenBank/DDBJ databases">
        <title>The Natural Products Discovery Center: Release of the First 8490 Sequenced Strains for Exploring Actinobacteria Biosynthetic Diversity.</title>
        <authorList>
            <person name="Kalkreuter E."/>
            <person name="Kautsar S.A."/>
            <person name="Yang D."/>
            <person name="Bader C.D."/>
            <person name="Teijaro C.N."/>
            <person name="Fluegel L."/>
            <person name="Davis C.M."/>
            <person name="Simpson J.R."/>
            <person name="Lauterbach L."/>
            <person name="Steele A.D."/>
            <person name="Gui C."/>
            <person name="Meng S."/>
            <person name="Li G."/>
            <person name="Viehrig K."/>
            <person name="Ye F."/>
            <person name="Su P."/>
            <person name="Kiefer A.F."/>
            <person name="Nichols A."/>
            <person name="Cepeda A.J."/>
            <person name="Yan W."/>
            <person name="Fan B."/>
            <person name="Jiang Y."/>
            <person name="Adhikari A."/>
            <person name="Zheng C.-J."/>
            <person name="Schuster L."/>
            <person name="Cowan T.M."/>
            <person name="Smanski M.J."/>
            <person name="Chevrette M.G."/>
            <person name="De Carvalho L.P.S."/>
            <person name="Shen B."/>
        </authorList>
    </citation>
    <scope>NUCLEOTIDE SEQUENCE [LARGE SCALE GENOMIC DNA]</scope>
    <source>
        <strain evidence="3 4">NPDC058753</strain>
    </source>
</reference>
<evidence type="ECO:0000259" key="2">
    <source>
        <dbReference type="Pfam" id="PF01337"/>
    </source>
</evidence>
<evidence type="ECO:0000313" key="3">
    <source>
        <dbReference type="EMBL" id="MFE1356200.1"/>
    </source>
</evidence>
<dbReference type="RefSeq" id="WP_380331269.1">
    <property type="nucleotide sequence ID" value="NZ_JBHYPW010000078.1"/>
</dbReference>
<evidence type="ECO:0000313" key="4">
    <source>
        <dbReference type="Proteomes" id="UP001599542"/>
    </source>
</evidence>
<proteinExistence type="inferred from homology"/>
<comment type="similarity">
    <text evidence="1">Belongs to the barstar family.</text>
</comment>
<organism evidence="3 4">
    <name type="scientific">Kitasatospora phosalacinea</name>
    <dbReference type="NCBI Taxonomy" id="2065"/>
    <lineage>
        <taxon>Bacteria</taxon>
        <taxon>Bacillati</taxon>
        <taxon>Actinomycetota</taxon>
        <taxon>Actinomycetes</taxon>
        <taxon>Kitasatosporales</taxon>
        <taxon>Streptomycetaceae</taxon>
        <taxon>Kitasatospora</taxon>
    </lineage>
</organism>
<dbReference type="SUPFAM" id="SSF52038">
    <property type="entry name" value="Barstar-related"/>
    <property type="match status" value="1"/>
</dbReference>
<dbReference type="Gene3D" id="3.30.370.10">
    <property type="entry name" value="Barstar-like"/>
    <property type="match status" value="1"/>
</dbReference>
<keyword evidence="4" id="KW-1185">Reference proteome</keyword>
<dbReference type="Pfam" id="PF01337">
    <property type="entry name" value="Barstar"/>
    <property type="match status" value="1"/>
</dbReference>
<dbReference type="InterPro" id="IPR000468">
    <property type="entry name" value="Barstar"/>
</dbReference>
<gene>
    <name evidence="3" type="ORF">ACFW6T_29905</name>
</gene>
<comment type="caution">
    <text evidence="3">The sequence shown here is derived from an EMBL/GenBank/DDBJ whole genome shotgun (WGS) entry which is preliminary data.</text>
</comment>
<accession>A0ABW6GTU7</accession>